<name>A0A9X0D315_9CNID</name>
<keyword evidence="16" id="KW-1185">Reference proteome</keyword>
<keyword evidence="5 14" id="KW-1133">Transmembrane helix</keyword>
<keyword evidence="2 12" id="KW-0813">Transport</keyword>
<dbReference type="Proteomes" id="UP001163046">
    <property type="component" value="Unassembled WGS sequence"/>
</dbReference>
<comment type="similarity">
    <text evidence="12">Belongs to the amiloride-sensitive sodium channel (TC 1.A.6) family.</text>
</comment>
<evidence type="ECO:0000313" key="15">
    <source>
        <dbReference type="EMBL" id="KAJ7385392.1"/>
    </source>
</evidence>
<evidence type="ECO:0000256" key="14">
    <source>
        <dbReference type="SAM" id="Phobius"/>
    </source>
</evidence>
<dbReference type="PANTHER" id="PTHR11690">
    <property type="entry name" value="AMILORIDE-SENSITIVE SODIUM CHANNEL-RELATED"/>
    <property type="match status" value="1"/>
</dbReference>
<keyword evidence="11 12" id="KW-0407">Ion channel</keyword>
<feature type="compositionally biased region" description="Low complexity" evidence="13">
    <location>
        <begin position="137"/>
        <end position="153"/>
    </location>
</feature>
<evidence type="ECO:0000256" key="13">
    <source>
        <dbReference type="SAM" id="MobiDB-lite"/>
    </source>
</evidence>
<dbReference type="PRINTS" id="PR01078">
    <property type="entry name" value="AMINACHANNEL"/>
</dbReference>
<keyword evidence="3 12" id="KW-0894">Sodium channel</keyword>
<accession>A0A9X0D315</accession>
<evidence type="ECO:0000256" key="6">
    <source>
        <dbReference type="ARBA" id="ARBA00023053"/>
    </source>
</evidence>
<organism evidence="15 16">
    <name type="scientific">Desmophyllum pertusum</name>
    <dbReference type="NCBI Taxonomy" id="174260"/>
    <lineage>
        <taxon>Eukaryota</taxon>
        <taxon>Metazoa</taxon>
        <taxon>Cnidaria</taxon>
        <taxon>Anthozoa</taxon>
        <taxon>Hexacorallia</taxon>
        <taxon>Scleractinia</taxon>
        <taxon>Caryophylliina</taxon>
        <taxon>Caryophylliidae</taxon>
        <taxon>Desmophyllum</taxon>
    </lineage>
</organism>
<feature type="transmembrane region" description="Helical" evidence="14">
    <location>
        <begin position="57"/>
        <end position="77"/>
    </location>
</feature>
<dbReference type="GO" id="GO:0005886">
    <property type="term" value="C:plasma membrane"/>
    <property type="evidence" value="ECO:0007669"/>
    <property type="project" value="TreeGrafter"/>
</dbReference>
<evidence type="ECO:0000256" key="8">
    <source>
        <dbReference type="ARBA" id="ARBA00023136"/>
    </source>
</evidence>
<dbReference type="EMBL" id="MU825881">
    <property type="protein sequence ID" value="KAJ7385392.1"/>
    <property type="molecule type" value="Genomic_DNA"/>
</dbReference>
<evidence type="ECO:0000256" key="3">
    <source>
        <dbReference type="ARBA" id="ARBA00022461"/>
    </source>
</evidence>
<reference evidence="15" key="1">
    <citation type="submission" date="2023-01" db="EMBL/GenBank/DDBJ databases">
        <title>Genome assembly of the deep-sea coral Lophelia pertusa.</title>
        <authorList>
            <person name="Herrera S."/>
            <person name="Cordes E."/>
        </authorList>
    </citation>
    <scope>NUCLEOTIDE SEQUENCE</scope>
    <source>
        <strain evidence="15">USNM1676648</strain>
        <tissue evidence="15">Polyp</tissue>
    </source>
</reference>
<dbReference type="GO" id="GO:0015280">
    <property type="term" value="F:ligand-gated sodium channel activity"/>
    <property type="evidence" value="ECO:0007669"/>
    <property type="project" value="TreeGrafter"/>
</dbReference>
<comment type="subcellular location">
    <subcellularLocation>
        <location evidence="1">Membrane</location>
        <topology evidence="1">Multi-pass membrane protein</topology>
    </subcellularLocation>
</comment>
<comment type="caution">
    <text evidence="15">The sequence shown here is derived from an EMBL/GenBank/DDBJ whole genome shotgun (WGS) entry which is preliminary data.</text>
</comment>
<feature type="compositionally biased region" description="Low complexity" evidence="13">
    <location>
        <begin position="114"/>
        <end position="125"/>
    </location>
</feature>
<dbReference type="PANTHER" id="PTHR11690:SF248">
    <property type="entry name" value="PICKPOCKET 17, ISOFORM A"/>
    <property type="match status" value="1"/>
</dbReference>
<keyword evidence="7 12" id="KW-0406">Ion transport</keyword>
<dbReference type="InterPro" id="IPR001873">
    <property type="entry name" value="ENaC"/>
</dbReference>
<keyword evidence="9" id="KW-0325">Glycoprotein</keyword>
<dbReference type="OrthoDB" id="6021021at2759"/>
<feature type="transmembrane region" description="Helical" evidence="14">
    <location>
        <begin position="501"/>
        <end position="527"/>
    </location>
</feature>
<keyword evidence="6" id="KW-0915">Sodium</keyword>
<keyword evidence="8 14" id="KW-0472">Membrane</keyword>
<evidence type="ECO:0000256" key="2">
    <source>
        <dbReference type="ARBA" id="ARBA00022448"/>
    </source>
</evidence>
<keyword evidence="4 12" id="KW-0812">Transmembrane</keyword>
<evidence type="ECO:0000256" key="1">
    <source>
        <dbReference type="ARBA" id="ARBA00004141"/>
    </source>
</evidence>
<evidence type="ECO:0000256" key="4">
    <source>
        <dbReference type="ARBA" id="ARBA00022692"/>
    </source>
</evidence>
<keyword evidence="10 12" id="KW-0739">Sodium transport</keyword>
<dbReference type="Gene3D" id="2.60.470.10">
    <property type="entry name" value="Acid-sensing ion channels like domains"/>
    <property type="match status" value="1"/>
</dbReference>
<protein>
    <submittedName>
        <fullName evidence="15">Ligand-gated sodium channel</fullName>
    </submittedName>
</protein>
<evidence type="ECO:0000256" key="7">
    <source>
        <dbReference type="ARBA" id="ARBA00023065"/>
    </source>
</evidence>
<evidence type="ECO:0000256" key="5">
    <source>
        <dbReference type="ARBA" id="ARBA00022989"/>
    </source>
</evidence>
<feature type="compositionally biased region" description="Basic and acidic residues" evidence="13">
    <location>
        <begin position="8"/>
        <end position="20"/>
    </location>
</feature>
<gene>
    <name evidence="15" type="primary">SCNN1B_9</name>
    <name evidence="15" type="ORF">OS493_016474</name>
</gene>
<dbReference type="FunFam" id="1.10.287.770:FF:000001">
    <property type="entry name" value="Acid-sensing ion channel subunit 1"/>
    <property type="match status" value="1"/>
</dbReference>
<proteinExistence type="inferred from homology"/>
<evidence type="ECO:0000256" key="11">
    <source>
        <dbReference type="ARBA" id="ARBA00023303"/>
    </source>
</evidence>
<dbReference type="Pfam" id="PF00858">
    <property type="entry name" value="ASC"/>
    <property type="match status" value="1"/>
</dbReference>
<sequence length="558" mass="63624">MKQLKLGIGEHEASKKKEEQESGDETFMSLTKDFCGYTSAHGFERVMSSKQWIRKAFWSLLFIAAIVVLGIQVRTLFVKFQRRPLVTLVTLKSDTIIPASDSDFTDLINTIKKQNTSSNSNSSSSTRKRRSSDDALPTTYAPTDYTPTDYWTDSPEGDEDDEYDYNYWGEEDVEDPEYLDPEFFASEKVSLLLAGKDKSYLSSLGHQFEDMVLSCTYRGISCSNFTDKFWTKYWHYKYGNCFVFNRGLTSSGSKRPTLKSNKAGPSHGLNLEINIEQDEYLDYFTPEAGIRLDISSQGYMPFPMERGLSLPAGFASAIGLRKIILGREDPFNNNRCLKNSSIDKSNLYTKMFNATYSSTACKESCLAKNQFLHCECMEYRFPVDKEPVCDITNKTILSCLNKVQKMYRNNKLNCSSSCPPPCSQEEFKVSTSYAIWPSEKYEDYYQAELKKRGKFVGADVGSYRKNVLKVQVFFEELNVEVITEERSYGLADFASDIGGQLGLWIGFSVLTIAEFLEFFMLLFVLVMKKCSSRSKVKSATIMEMKQTDSYTNQALNMR</sequence>
<feature type="region of interest" description="Disordered" evidence="13">
    <location>
        <begin position="114"/>
        <end position="160"/>
    </location>
</feature>
<evidence type="ECO:0000256" key="12">
    <source>
        <dbReference type="RuleBase" id="RU000679"/>
    </source>
</evidence>
<dbReference type="AlphaFoldDB" id="A0A9X0D315"/>
<dbReference type="Gene3D" id="1.10.287.770">
    <property type="entry name" value="YojJ-like"/>
    <property type="match status" value="1"/>
</dbReference>
<evidence type="ECO:0000256" key="9">
    <source>
        <dbReference type="ARBA" id="ARBA00023180"/>
    </source>
</evidence>
<feature type="region of interest" description="Disordered" evidence="13">
    <location>
        <begin position="1"/>
        <end position="24"/>
    </location>
</feature>
<evidence type="ECO:0000313" key="16">
    <source>
        <dbReference type="Proteomes" id="UP001163046"/>
    </source>
</evidence>
<evidence type="ECO:0000256" key="10">
    <source>
        <dbReference type="ARBA" id="ARBA00023201"/>
    </source>
</evidence>